<evidence type="ECO:0000256" key="3">
    <source>
        <dbReference type="ARBA" id="ARBA00023163"/>
    </source>
</evidence>
<comment type="caution">
    <text evidence="5">The sequence shown here is derived from an EMBL/GenBank/DDBJ whole genome shotgun (WGS) entry which is preliminary data.</text>
</comment>
<gene>
    <name evidence="5" type="ORF">SJI18_07910</name>
</gene>
<keyword evidence="1" id="KW-0805">Transcription regulation</keyword>
<dbReference type="InterPro" id="IPR018062">
    <property type="entry name" value="HTH_AraC-typ_CS"/>
</dbReference>
<name>A0ABU7ULE1_9CLOT</name>
<dbReference type="PROSITE" id="PS00041">
    <property type="entry name" value="HTH_ARAC_FAMILY_1"/>
    <property type="match status" value="1"/>
</dbReference>
<feature type="domain" description="HTH araC/xylS-type" evidence="4">
    <location>
        <begin position="266"/>
        <end position="363"/>
    </location>
</feature>
<accession>A0ABU7ULE1</accession>
<dbReference type="PANTHER" id="PTHR43280:SF28">
    <property type="entry name" value="HTH-TYPE TRANSCRIPTIONAL ACTIVATOR RHAS"/>
    <property type="match status" value="1"/>
</dbReference>
<dbReference type="SMART" id="SM00342">
    <property type="entry name" value="HTH_ARAC"/>
    <property type="match status" value="1"/>
</dbReference>
<dbReference type="Pfam" id="PF12833">
    <property type="entry name" value="HTH_18"/>
    <property type="match status" value="1"/>
</dbReference>
<dbReference type="EMBL" id="JAZHFS010000006">
    <property type="protein sequence ID" value="MEF2112228.1"/>
    <property type="molecule type" value="Genomic_DNA"/>
</dbReference>
<dbReference type="PANTHER" id="PTHR43280">
    <property type="entry name" value="ARAC-FAMILY TRANSCRIPTIONAL REGULATOR"/>
    <property type="match status" value="1"/>
</dbReference>
<organism evidence="5 6">
    <name type="scientific">Clostridium frigoriphilum</name>
    <dbReference type="NCBI Taxonomy" id="443253"/>
    <lineage>
        <taxon>Bacteria</taxon>
        <taxon>Bacillati</taxon>
        <taxon>Bacillota</taxon>
        <taxon>Clostridia</taxon>
        <taxon>Eubacteriales</taxon>
        <taxon>Clostridiaceae</taxon>
        <taxon>Clostridium</taxon>
    </lineage>
</organism>
<keyword evidence="6" id="KW-1185">Reference proteome</keyword>
<sequence>MTDMYITSGMMESSSTSSYLKYKNKKGFREIVMEMYEQGNYVTAKPNLPKELLLINLSDDKFLDLLFQLPIYINSLIKVSSNTKIGESDILPENSDIFVFRNFAYLNDPIHSHNYFEISYVLKGNCQFLFEKEERTLREGELCIIAPMSSHNIIVDDYNSIIITISIKKSTFDSAFFTLLSQKDLLSYFFRTILYNQTSPNYLLFFTDNSDDIKTIIKNLIMENYKGDIYYNNCSISWANILFSNILRNYSDTIQFYNYDIDNDFSLILQYIQHNYRDLSLKALAKHFHYSEAYLSTLIKKNIGLNFVAFITKLKMSDAKDYLINTNLSIEKISEYVGYNSVDHFSRTFKKYYKKSPQQYRKSLS</sequence>
<dbReference type="Proteomes" id="UP001498469">
    <property type="component" value="Unassembled WGS sequence"/>
</dbReference>
<dbReference type="InterPro" id="IPR018060">
    <property type="entry name" value="HTH_AraC"/>
</dbReference>
<reference evidence="5 6" key="1">
    <citation type="submission" date="2023-11" db="EMBL/GenBank/DDBJ databases">
        <title>Draft genome sequence of a psychrophilic Clostridium strain from permafrost water brine.</title>
        <authorList>
            <person name="Shcherbakova V.A."/>
            <person name="Trubitsyn V.E."/>
            <person name="Zakharyuk A.G."/>
        </authorList>
    </citation>
    <scope>NUCLEOTIDE SEQUENCE [LARGE SCALE GENOMIC DNA]</scope>
    <source>
        <strain evidence="5 6">14F</strain>
    </source>
</reference>
<protein>
    <submittedName>
        <fullName evidence="5">AraC family transcriptional regulator</fullName>
    </submittedName>
</protein>
<evidence type="ECO:0000313" key="5">
    <source>
        <dbReference type="EMBL" id="MEF2112228.1"/>
    </source>
</evidence>
<dbReference type="PROSITE" id="PS01124">
    <property type="entry name" value="HTH_ARAC_FAMILY_2"/>
    <property type="match status" value="1"/>
</dbReference>
<evidence type="ECO:0000313" key="6">
    <source>
        <dbReference type="Proteomes" id="UP001498469"/>
    </source>
</evidence>
<evidence type="ECO:0000256" key="2">
    <source>
        <dbReference type="ARBA" id="ARBA00023125"/>
    </source>
</evidence>
<evidence type="ECO:0000259" key="4">
    <source>
        <dbReference type="PROSITE" id="PS01124"/>
    </source>
</evidence>
<keyword evidence="2" id="KW-0238">DNA-binding</keyword>
<dbReference type="InterPro" id="IPR003313">
    <property type="entry name" value="AraC-bd"/>
</dbReference>
<dbReference type="Pfam" id="PF02311">
    <property type="entry name" value="AraC_binding"/>
    <property type="match status" value="1"/>
</dbReference>
<dbReference type="RefSeq" id="WP_216249059.1">
    <property type="nucleotide sequence ID" value="NZ_JAZHFS010000006.1"/>
</dbReference>
<keyword evidence="3" id="KW-0804">Transcription</keyword>
<proteinExistence type="predicted"/>
<evidence type="ECO:0000256" key="1">
    <source>
        <dbReference type="ARBA" id="ARBA00023015"/>
    </source>
</evidence>